<feature type="binding site" evidence="13">
    <location>
        <position position="53"/>
    </location>
    <ligand>
        <name>Zn(2+)</name>
        <dbReference type="ChEBI" id="CHEBI:29105"/>
    </ligand>
</feature>
<dbReference type="InterPro" id="IPR004026">
    <property type="entry name" value="Ada_DNA_repair_Zn-bd"/>
</dbReference>
<dbReference type="Gene3D" id="1.10.10.10">
    <property type="entry name" value="Winged helix-like DNA-binding domain superfamily/Winged helix DNA-binding domain"/>
    <property type="match status" value="1"/>
</dbReference>
<comment type="catalytic activity">
    <reaction evidence="11">
        <text>a 6-O-methyl-2'-deoxyguanosine in DNA + L-cysteinyl-[protein] = S-methyl-L-cysteinyl-[protein] + a 2'-deoxyguanosine in DNA</text>
        <dbReference type="Rhea" id="RHEA:24000"/>
        <dbReference type="Rhea" id="RHEA-COMP:10131"/>
        <dbReference type="Rhea" id="RHEA-COMP:10132"/>
        <dbReference type="Rhea" id="RHEA-COMP:11367"/>
        <dbReference type="Rhea" id="RHEA-COMP:11368"/>
        <dbReference type="ChEBI" id="CHEBI:29950"/>
        <dbReference type="ChEBI" id="CHEBI:82612"/>
        <dbReference type="ChEBI" id="CHEBI:85445"/>
        <dbReference type="ChEBI" id="CHEBI:85448"/>
        <dbReference type="EC" id="2.1.1.63"/>
    </reaction>
</comment>
<comment type="caution">
    <text evidence="16">The sequence shown here is derived from an EMBL/GenBank/DDBJ whole genome shotgun (WGS) entry which is preliminary data.</text>
</comment>
<keyword evidence="17" id="KW-1185">Reference proteome</keyword>
<comment type="catalytic activity">
    <reaction evidence="1">
        <text>a 4-O-methyl-thymidine in DNA + L-cysteinyl-[protein] = a thymidine in DNA + S-methyl-L-cysteinyl-[protein]</text>
        <dbReference type="Rhea" id="RHEA:53428"/>
        <dbReference type="Rhea" id="RHEA-COMP:10131"/>
        <dbReference type="Rhea" id="RHEA-COMP:10132"/>
        <dbReference type="Rhea" id="RHEA-COMP:13555"/>
        <dbReference type="Rhea" id="RHEA-COMP:13556"/>
        <dbReference type="ChEBI" id="CHEBI:29950"/>
        <dbReference type="ChEBI" id="CHEBI:82612"/>
        <dbReference type="ChEBI" id="CHEBI:137386"/>
        <dbReference type="ChEBI" id="CHEBI:137387"/>
        <dbReference type="EC" id="2.1.1.63"/>
    </reaction>
</comment>
<keyword evidence="4 16" id="KW-0489">Methyltransferase</keyword>
<organism evidence="16 17">
    <name type="scientific">Roseospira visakhapatnamensis</name>
    <dbReference type="NCBI Taxonomy" id="390880"/>
    <lineage>
        <taxon>Bacteria</taxon>
        <taxon>Pseudomonadati</taxon>
        <taxon>Pseudomonadota</taxon>
        <taxon>Alphaproteobacteria</taxon>
        <taxon>Rhodospirillales</taxon>
        <taxon>Rhodospirillaceae</taxon>
        <taxon>Roseospira</taxon>
    </lineage>
</organism>
<reference evidence="16 17" key="1">
    <citation type="submission" date="2020-08" db="EMBL/GenBank/DDBJ databases">
        <title>Genome sequencing of Purple Non-Sulfur Bacteria from various extreme environments.</title>
        <authorList>
            <person name="Mayer M."/>
        </authorList>
    </citation>
    <scope>NUCLEOTIDE SEQUENCE [LARGE SCALE GENOMIC DNA]</scope>
    <source>
        <strain evidence="16 17">JA131</strain>
    </source>
</reference>
<dbReference type="CDD" id="cd06445">
    <property type="entry name" value="ATase"/>
    <property type="match status" value="1"/>
</dbReference>
<dbReference type="GO" id="GO:0043565">
    <property type="term" value="F:sequence-specific DNA binding"/>
    <property type="evidence" value="ECO:0007669"/>
    <property type="project" value="InterPro"/>
</dbReference>
<dbReference type="PANTHER" id="PTHR10815">
    <property type="entry name" value="METHYLATED-DNA--PROTEIN-CYSTEINE METHYLTRANSFERASE"/>
    <property type="match status" value="1"/>
</dbReference>
<dbReference type="Pfam" id="PF12833">
    <property type="entry name" value="HTH_18"/>
    <property type="match status" value="1"/>
</dbReference>
<keyword evidence="7" id="KW-0805">Transcription regulation</keyword>
<dbReference type="GO" id="GO:0003700">
    <property type="term" value="F:DNA-binding transcription factor activity"/>
    <property type="evidence" value="ECO:0007669"/>
    <property type="project" value="InterPro"/>
</dbReference>
<dbReference type="InterPro" id="IPR001497">
    <property type="entry name" value="MethylDNA_cys_MeTrfase_AS"/>
</dbReference>
<feature type="domain" description="HTH araC/xylS-type" evidence="15">
    <location>
        <begin position="98"/>
        <end position="194"/>
    </location>
</feature>
<evidence type="ECO:0000256" key="9">
    <source>
        <dbReference type="ARBA" id="ARBA00023163"/>
    </source>
</evidence>
<dbReference type="InterPro" id="IPR018060">
    <property type="entry name" value="HTH_AraC"/>
</dbReference>
<evidence type="ECO:0000256" key="12">
    <source>
        <dbReference type="PIRSR" id="PIRSR000409-1"/>
    </source>
</evidence>
<dbReference type="PROSITE" id="PS00374">
    <property type="entry name" value="MGMT"/>
    <property type="match status" value="1"/>
</dbReference>
<dbReference type="InterPro" id="IPR036217">
    <property type="entry name" value="MethylDNA_cys_MeTrfase_DNAb"/>
</dbReference>
<dbReference type="Pfam" id="PF02870">
    <property type="entry name" value="Methyltransf_1N"/>
    <property type="match status" value="1"/>
</dbReference>
<dbReference type="InterPro" id="IPR009057">
    <property type="entry name" value="Homeodomain-like_sf"/>
</dbReference>
<keyword evidence="6" id="KW-0227">DNA damage</keyword>
<evidence type="ECO:0000256" key="11">
    <source>
        <dbReference type="ARBA" id="ARBA00049348"/>
    </source>
</evidence>
<name>A0A7W6WAE1_9PROT</name>
<keyword evidence="13" id="KW-0479">Metal-binding</keyword>
<keyword evidence="9" id="KW-0804">Transcription</keyword>
<dbReference type="Proteomes" id="UP000554286">
    <property type="component" value="Unassembled WGS sequence"/>
</dbReference>
<dbReference type="Gene3D" id="1.10.10.60">
    <property type="entry name" value="Homeodomain-like"/>
    <property type="match status" value="1"/>
</dbReference>
<keyword evidence="10" id="KW-0234">DNA repair</keyword>
<comment type="cofactor">
    <cofactor evidence="13">
        <name>Zn(2+)</name>
        <dbReference type="ChEBI" id="CHEBI:29105"/>
    </cofactor>
    <text evidence="13">Binds 1 zinc ion per subunit.</text>
</comment>
<sequence length="389" mass="41141">MTTTVATVATAVAPVAPDEAEELWRAVVERRPLDDRSFFYGVTSTRIVCRPGCPSRRPARANVRFFDTVDAARTAGYRPCKRCRPDEPAGQGVRACLERACHRLATEEEEPSLAALAAEAGLSPAHFQRVFKAGVGVSPKGYARAARATRLKAALNRGERVTDAIYEAGFGGPAPAHAVAREHLGMPPSAWRAGGAGQVIRHAQADSDLGRVLVAATARGLCDIAFGDDDEALRAGLRARFPKATLEPADDSFAEAVAAVLALIEQPARGLDLPLDVQGTLFQRRVWDALRAIPAGETVSYAEVAARIGRPNATRAVAGACAANRLAVAVPCHRVVAADGGLSGYRWGPDRKRALLDREAEGRDAENMDSAPAGEGVHRGSLHPSAKVG</sequence>
<keyword evidence="13" id="KW-0862">Zinc</keyword>
<evidence type="ECO:0000256" key="3">
    <source>
        <dbReference type="ARBA" id="ARBA00011918"/>
    </source>
</evidence>
<feature type="active site" description="Nucleophile; methyl group acceptor from either O6-methylguanine or O4-methylthymine" evidence="12">
    <location>
        <position position="332"/>
    </location>
</feature>
<evidence type="ECO:0000256" key="4">
    <source>
        <dbReference type="ARBA" id="ARBA00022603"/>
    </source>
</evidence>
<dbReference type="SUPFAM" id="SSF46689">
    <property type="entry name" value="Homeodomain-like"/>
    <property type="match status" value="1"/>
</dbReference>
<dbReference type="AlphaFoldDB" id="A0A7W6WAE1"/>
<dbReference type="PROSITE" id="PS01124">
    <property type="entry name" value="HTH_ARAC_FAMILY_2"/>
    <property type="match status" value="1"/>
</dbReference>
<dbReference type="GO" id="GO:0006281">
    <property type="term" value="P:DNA repair"/>
    <property type="evidence" value="ECO:0007669"/>
    <property type="project" value="UniProtKB-KW"/>
</dbReference>
<dbReference type="GO" id="GO:0003908">
    <property type="term" value="F:methylated-DNA-[protein]-cysteine S-methyltransferase activity"/>
    <property type="evidence" value="ECO:0007669"/>
    <property type="project" value="UniProtKB-EC"/>
</dbReference>
<feature type="region of interest" description="Disordered" evidence="14">
    <location>
        <begin position="357"/>
        <end position="389"/>
    </location>
</feature>
<evidence type="ECO:0000259" key="15">
    <source>
        <dbReference type="PROSITE" id="PS01124"/>
    </source>
</evidence>
<evidence type="ECO:0000256" key="10">
    <source>
        <dbReference type="ARBA" id="ARBA00023204"/>
    </source>
</evidence>
<keyword evidence="5 16" id="KW-0808">Transferase</keyword>
<dbReference type="InterPro" id="IPR036631">
    <property type="entry name" value="MGMT_N_sf"/>
</dbReference>
<evidence type="ECO:0000256" key="6">
    <source>
        <dbReference type="ARBA" id="ARBA00022763"/>
    </source>
</evidence>
<feature type="active site" description="Nucleophile; methyl group acceptor from methylphosphotriester" evidence="12">
    <location>
        <position position="49"/>
    </location>
</feature>
<dbReference type="SUPFAM" id="SSF53155">
    <property type="entry name" value="Methylated DNA-protein cysteine methyltransferase domain"/>
    <property type="match status" value="1"/>
</dbReference>
<dbReference type="GO" id="GO:0032259">
    <property type="term" value="P:methylation"/>
    <property type="evidence" value="ECO:0007669"/>
    <property type="project" value="UniProtKB-KW"/>
</dbReference>
<evidence type="ECO:0000256" key="2">
    <source>
        <dbReference type="ARBA" id="ARBA00008711"/>
    </source>
</evidence>
<dbReference type="GO" id="GO:0008270">
    <property type="term" value="F:zinc ion binding"/>
    <property type="evidence" value="ECO:0007669"/>
    <property type="project" value="InterPro"/>
</dbReference>
<dbReference type="SUPFAM" id="SSF57884">
    <property type="entry name" value="Ada DNA repair protein, N-terminal domain (N-Ada 10)"/>
    <property type="match status" value="1"/>
</dbReference>
<keyword evidence="8" id="KW-0010">Activator</keyword>
<protein>
    <recommendedName>
        <fullName evidence="3">methylated-DNA--[protein]-cysteine S-methyltransferase</fullName>
        <ecNumber evidence="3">2.1.1.63</ecNumber>
    </recommendedName>
</protein>
<feature type="binding site" evidence="13">
    <location>
        <position position="49"/>
    </location>
    <ligand>
        <name>Zn(2+)</name>
        <dbReference type="ChEBI" id="CHEBI:29105"/>
    </ligand>
</feature>
<dbReference type="FunFam" id="1.10.10.10:FF:000214">
    <property type="entry name" value="Methylated-DNA--protein-cysteine methyltransferase"/>
    <property type="match status" value="1"/>
</dbReference>
<proteinExistence type="inferred from homology"/>
<dbReference type="PIRSF" id="PIRSF000409">
    <property type="entry name" value="Ada"/>
    <property type="match status" value="1"/>
</dbReference>
<evidence type="ECO:0000313" key="16">
    <source>
        <dbReference type="EMBL" id="MBB4266391.1"/>
    </source>
</evidence>
<dbReference type="NCBIfam" id="TIGR00589">
    <property type="entry name" value="ogt"/>
    <property type="match status" value="1"/>
</dbReference>
<dbReference type="InterPro" id="IPR016221">
    <property type="entry name" value="Bifunct_regulatory_prot_Ada"/>
</dbReference>
<accession>A0A7W6WAE1</accession>
<dbReference type="InterPro" id="IPR036388">
    <property type="entry name" value="WH-like_DNA-bd_sf"/>
</dbReference>
<evidence type="ECO:0000256" key="7">
    <source>
        <dbReference type="ARBA" id="ARBA00023015"/>
    </source>
</evidence>
<evidence type="ECO:0000256" key="13">
    <source>
        <dbReference type="PIRSR" id="PIRSR000409-3"/>
    </source>
</evidence>
<evidence type="ECO:0000256" key="8">
    <source>
        <dbReference type="ARBA" id="ARBA00023159"/>
    </source>
</evidence>
<dbReference type="InterPro" id="IPR008332">
    <property type="entry name" value="MethylG_MeTrfase_N"/>
</dbReference>
<dbReference type="InterPro" id="IPR035451">
    <property type="entry name" value="Ada-like_dom_sf"/>
</dbReference>
<dbReference type="EC" id="2.1.1.63" evidence="3"/>
<dbReference type="SMART" id="SM00342">
    <property type="entry name" value="HTH_ARAC"/>
    <property type="match status" value="1"/>
</dbReference>
<feature type="compositionally biased region" description="Basic and acidic residues" evidence="14">
    <location>
        <begin position="357"/>
        <end position="366"/>
    </location>
</feature>
<dbReference type="Gene3D" id="3.40.10.10">
    <property type="entry name" value="DNA Methylphosphotriester Repair Domain"/>
    <property type="match status" value="1"/>
</dbReference>
<dbReference type="NCBIfam" id="NF011964">
    <property type="entry name" value="PRK15435.1"/>
    <property type="match status" value="1"/>
</dbReference>
<dbReference type="Pfam" id="PF01035">
    <property type="entry name" value="DNA_binding_1"/>
    <property type="match status" value="1"/>
</dbReference>
<dbReference type="EMBL" id="JACIGK010000013">
    <property type="protein sequence ID" value="MBB4266391.1"/>
    <property type="molecule type" value="Genomic_DNA"/>
</dbReference>
<dbReference type="SUPFAM" id="SSF46767">
    <property type="entry name" value="Methylated DNA-protein cysteine methyltransferase, C-terminal domain"/>
    <property type="match status" value="1"/>
</dbReference>
<evidence type="ECO:0000256" key="14">
    <source>
        <dbReference type="SAM" id="MobiDB-lite"/>
    </source>
</evidence>
<dbReference type="Pfam" id="PF02805">
    <property type="entry name" value="Ada_Zn_binding"/>
    <property type="match status" value="1"/>
</dbReference>
<comment type="similarity">
    <text evidence="2">Belongs to the MGMT family.</text>
</comment>
<gene>
    <name evidence="16" type="ORF">GGD89_002022</name>
</gene>
<feature type="binding site" evidence="13">
    <location>
        <position position="83"/>
    </location>
    <ligand>
        <name>Zn(2+)</name>
        <dbReference type="ChEBI" id="CHEBI:29105"/>
    </ligand>
</feature>
<dbReference type="Gene3D" id="3.30.160.70">
    <property type="entry name" value="Methylated DNA-protein cysteine methyltransferase domain"/>
    <property type="match status" value="1"/>
</dbReference>
<feature type="binding site" evidence="13">
    <location>
        <position position="80"/>
    </location>
    <ligand>
        <name>Zn(2+)</name>
        <dbReference type="ChEBI" id="CHEBI:29105"/>
    </ligand>
</feature>
<evidence type="ECO:0000256" key="5">
    <source>
        <dbReference type="ARBA" id="ARBA00022679"/>
    </source>
</evidence>
<evidence type="ECO:0000256" key="1">
    <source>
        <dbReference type="ARBA" id="ARBA00001286"/>
    </source>
</evidence>
<dbReference type="InterPro" id="IPR014048">
    <property type="entry name" value="MethylDNA_cys_MeTrfase_DNA-bd"/>
</dbReference>
<dbReference type="RefSeq" id="WP_184044751.1">
    <property type="nucleotide sequence ID" value="NZ_JACIGK010000013.1"/>
</dbReference>
<dbReference type="PANTHER" id="PTHR10815:SF14">
    <property type="entry name" value="BIFUNCTIONAL TRANSCRIPTIONAL ACTIVATOR_DNA REPAIR ENZYME ADA"/>
    <property type="match status" value="1"/>
</dbReference>
<evidence type="ECO:0000313" key="17">
    <source>
        <dbReference type="Proteomes" id="UP000554286"/>
    </source>
</evidence>